<sequence>MSLRLSRRIVYQVILIISNSINPPYKLAYEAAVAISWIEPYTAKRNKNKCSEIEIEMNWGLRNAAVDVGTLSYEEKLQIAMRQEFLGSGHWYVHPYAIG</sequence>
<reference evidence="1 2" key="1">
    <citation type="submission" date="2018-08" db="EMBL/GenBank/DDBJ databases">
        <title>Genome and evolution of the arbuscular mycorrhizal fungus Diversispora epigaea (formerly Glomus versiforme) and its bacterial endosymbionts.</title>
        <authorList>
            <person name="Sun X."/>
            <person name="Fei Z."/>
            <person name="Harrison M."/>
        </authorList>
    </citation>
    <scope>NUCLEOTIDE SEQUENCE [LARGE SCALE GENOMIC DNA]</scope>
    <source>
        <strain evidence="1 2">IT104</strain>
    </source>
</reference>
<organism evidence="1 2">
    <name type="scientific">Diversispora epigaea</name>
    <dbReference type="NCBI Taxonomy" id="1348612"/>
    <lineage>
        <taxon>Eukaryota</taxon>
        <taxon>Fungi</taxon>
        <taxon>Fungi incertae sedis</taxon>
        <taxon>Mucoromycota</taxon>
        <taxon>Glomeromycotina</taxon>
        <taxon>Glomeromycetes</taxon>
        <taxon>Diversisporales</taxon>
        <taxon>Diversisporaceae</taxon>
        <taxon>Diversispora</taxon>
    </lineage>
</organism>
<dbReference type="EMBL" id="PQFF01000158">
    <property type="protein sequence ID" value="RHZ77954.1"/>
    <property type="molecule type" value="Genomic_DNA"/>
</dbReference>
<evidence type="ECO:0000313" key="2">
    <source>
        <dbReference type="Proteomes" id="UP000266861"/>
    </source>
</evidence>
<dbReference type="OrthoDB" id="2423195at2759"/>
<dbReference type="AlphaFoldDB" id="A0A397IXX3"/>
<gene>
    <name evidence="1" type="ORF">Glove_168g243</name>
</gene>
<name>A0A397IXX3_9GLOM</name>
<evidence type="ECO:0000313" key="1">
    <source>
        <dbReference type="EMBL" id="RHZ77954.1"/>
    </source>
</evidence>
<protein>
    <submittedName>
        <fullName evidence="1">Uncharacterized protein</fullName>
    </submittedName>
</protein>
<accession>A0A397IXX3</accession>
<proteinExistence type="predicted"/>
<comment type="caution">
    <text evidence="1">The sequence shown here is derived from an EMBL/GenBank/DDBJ whole genome shotgun (WGS) entry which is preliminary data.</text>
</comment>
<keyword evidence="2" id="KW-1185">Reference proteome</keyword>
<dbReference type="Proteomes" id="UP000266861">
    <property type="component" value="Unassembled WGS sequence"/>
</dbReference>